<dbReference type="PANTHER" id="PTHR23077">
    <property type="entry name" value="AAA-FAMILY ATPASE"/>
    <property type="match status" value="1"/>
</dbReference>
<dbReference type="InterPro" id="IPR003593">
    <property type="entry name" value="AAA+_ATPase"/>
</dbReference>
<evidence type="ECO:0000313" key="7">
    <source>
        <dbReference type="Proteomes" id="UP000535937"/>
    </source>
</evidence>
<dbReference type="Gene3D" id="1.10.8.60">
    <property type="match status" value="1"/>
</dbReference>
<dbReference type="SUPFAM" id="SSF52540">
    <property type="entry name" value="P-loop containing nucleoside triphosphate hydrolases"/>
    <property type="match status" value="1"/>
</dbReference>
<dbReference type="EMBL" id="JACHWZ010000005">
    <property type="protein sequence ID" value="MBB3060448.1"/>
    <property type="molecule type" value="Genomic_DNA"/>
</dbReference>
<dbReference type="Proteomes" id="UP000535937">
    <property type="component" value="Unassembled WGS sequence"/>
</dbReference>
<dbReference type="Gene3D" id="3.40.50.300">
    <property type="entry name" value="P-loop containing nucleotide triphosphate hydrolases"/>
    <property type="match status" value="1"/>
</dbReference>
<evidence type="ECO:0000256" key="3">
    <source>
        <dbReference type="ARBA" id="ARBA00023054"/>
    </source>
</evidence>
<sequence>MNNGIIQSLKAALDASPENTALRLALIKALASAEDYREAEQFIDGLAPGDIEDEDRMLLADICYKSERHERGISFLDMDNPRACLLKAKILADQGESDEAIRLYQSAVEENPALEDQALKARLAARTVGQEGKPKLRVIANDDTDREEVTRILHPESEVVKFKDVGGLAYVKKQIHKKIILPYQKPSLFSRFKKKVGGGILLYGPPGCGKTLLARATAGECNAQFFNVAISDILDMYIGESESKLHAVFEQARAQSPAVIFFDEVEALAAKRQHTREATSSKLVSQFLAELDGFSQNNSGVLVLAATNVPWALDPAFRRPGRFDRIIFVPPPDREARQDILAGLVSERPGGESVDVAGLAKITSGYSGADLVNLVETAVDEAIDESIESGKEMPIRSEHLFESVKTVRPTTLEWLSTARNYAKYANDSGQYTEVLDFLKKHGK</sequence>
<evidence type="ECO:0000256" key="2">
    <source>
        <dbReference type="ARBA" id="ARBA00022840"/>
    </source>
</evidence>
<dbReference type="PANTHER" id="PTHR23077:SF171">
    <property type="entry name" value="NUCLEAR VALOSIN-CONTAINING PROTEIN-LIKE"/>
    <property type="match status" value="1"/>
</dbReference>
<dbReference type="SMART" id="SM00382">
    <property type="entry name" value="AAA"/>
    <property type="match status" value="1"/>
</dbReference>
<dbReference type="InterPro" id="IPR027417">
    <property type="entry name" value="P-loop_NTPase"/>
</dbReference>
<keyword evidence="3" id="KW-0175">Coiled coil</keyword>
<dbReference type="GO" id="GO:0016887">
    <property type="term" value="F:ATP hydrolysis activity"/>
    <property type="evidence" value="ECO:0007669"/>
    <property type="project" value="InterPro"/>
</dbReference>
<dbReference type="GO" id="GO:0005524">
    <property type="term" value="F:ATP binding"/>
    <property type="evidence" value="ECO:0007669"/>
    <property type="project" value="UniProtKB-KW"/>
</dbReference>
<dbReference type="RefSeq" id="WP_183457859.1">
    <property type="nucleotide sequence ID" value="NZ_JACHWZ010000005.1"/>
</dbReference>
<evidence type="ECO:0000313" key="6">
    <source>
        <dbReference type="EMBL" id="MBB3060448.1"/>
    </source>
</evidence>
<dbReference type="SUPFAM" id="SSF48452">
    <property type="entry name" value="TPR-like"/>
    <property type="match status" value="1"/>
</dbReference>
<dbReference type="Pfam" id="PF00004">
    <property type="entry name" value="AAA"/>
    <property type="match status" value="1"/>
</dbReference>
<name>A0A7W4Z857_9GAMM</name>
<comment type="similarity">
    <text evidence="4">Belongs to the AAA ATPase family.</text>
</comment>
<keyword evidence="7" id="KW-1185">Reference proteome</keyword>
<proteinExistence type="inferred from homology"/>
<dbReference type="PROSITE" id="PS00674">
    <property type="entry name" value="AAA"/>
    <property type="match status" value="1"/>
</dbReference>
<evidence type="ECO:0000256" key="1">
    <source>
        <dbReference type="ARBA" id="ARBA00022741"/>
    </source>
</evidence>
<evidence type="ECO:0000256" key="4">
    <source>
        <dbReference type="RuleBase" id="RU003651"/>
    </source>
</evidence>
<dbReference type="Pfam" id="PF14559">
    <property type="entry name" value="TPR_19"/>
    <property type="match status" value="1"/>
</dbReference>
<reference evidence="6 7" key="1">
    <citation type="submission" date="2020-08" db="EMBL/GenBank/DDBJ databases">
        <title>Genomic Encyclopedia of Type Strains, Phase III (KMG-III): the genomes of soil and plant-associated and newly described type strains.</title>
        <authorList>
            <person name="Whitman W."/>
        </authorList>
    </citation>
    <scope>NUCLEOTIDE SEQUENCE [LARGE SCALE GENOMIC DNA]</scope>
    <source>
        <strain evidence="6 7">CECT 8799</strain>
    </source>
</reference>
<dbReference type="InterPro" id="IPR041569">
    <property type="entry name" value="AAA_lid_3"/>
</dbReference>
<accession>A0A7W4Z857</accession>
<gene>
    <name evidence="6" type="ORF">FHS09_001267</name>
</gene>
<dbReference type="InterPro" id="IPR003960">
    <property type="entry name" value="ATPase_AAA_CS"/>
</dbReference>
<dbReference type="InterPro" id="IPR011990">
    <property type="entry name" value="TPR-like_helical_dom_sf"/>
</dbReference>
<evidence type="ECO:0000259" key="5">
    <source>
        <dbReference type="SMART" id="SM00382"/>
    </source>
</evidence>
<dbReference type="InterPro" id="IPR050168">
    <property type="entry name" value="AAA_ATPase_domain"/>
</dbReference>
<dbReference type="AlphaFoldDB" id="A0A7W4Z857"/>
<organism evidence="6 7">
    <name type="scientific">Microbulbifer rhizosphaerae</name>
    <dbReference type="NCBI Taxonomy" id="1562603"/>
    <lineage>
        <taxon>Bacteria</taxon>
        <taxon>Pseudomonadati</taxon>
        <taxon>Pseudomonadota</taxon>
        <taxon>Gammaproteobacteria</taxon>
        <taxon>Cellvibrionales</taxon>
        <taxon>Microbulbiferaceae</taxon>
        <taxon>Microbulbifer</taxon>
    </lineage>
</organism>
<feature type="domain" description="AAA+ ATPase" evidence="5">
    <location>
        <begin position="196"/>
        <end position="333"/>
    </location>
</feature>
<dbReference type="Pfam" id="PF17862">
    <property type="entry name" value="AAA_lid_3"/>
    <property type="match status" value="1"/>
</dbReference>
<comment type="caution">
    <text evidence="6">The sequence shown here is derived from an EMBL/GenBank/DDBJ whole genome shotgun (WGS) entry which is preliminary data.</text>
</comment>
<dbReference type="InterPro" id="IPR003959">
    <property type="entry name" value="ATPase_AAA_core"/>
</dbReference>
<protein>
    <submittedName>
        <fullName evidence="6">SpoVK/Ycf46/Vps4 family AAA+-type ATPase</fullName>
    </submittedName>
</protein>
<dbReference type="Gene3D" id="1.25.40.10">
    <property type="entry name" value="Tetratricopeptide repeat domain"/>
    <property type="match status" value="1"/>
</dbReference>
<keyword evidence="2 4" id="KW-0067">ATP-binding</keyword>
<keyword evidence="1 4" id="KW-0547">Nucleotide-binding</keyword>
<dbReference type="FunFam" id="3.40.50.300:FF:001025">
    <property type="entry name" value="ATPase family, AAA domain-containing 2B"/>
    <property type="match status" value="1"/>
</dbReference>